<accession>A0A2P2CBN8</accession>
<name>A0A2P2CBN8_9ZZZZ</name>
<dbReference type="EMBL" id="CZKB01000009">
    <property type="protein sequence ID" value="CUR59417.1"/>
    <property type="molecule type" value="Genomic_DNA"/>
</dbReference>
<protein>
    <submittedName>
        <fullName evidence="2">Uncharacterized protein</fullName>
    </submittedName>
</protein>
<proteinExistence type="predicted"/>
<dbReference type="AlphaFoldDB" id="A0A2P2CBN8"/>
<feature type="region of interest" description="Disordered" evidence="1">
    <location>
        <begin position="1"/>
        <end position="20"/>
    </location>
</feature>
<organism evidence="2">
    <name type="scientific">metagenome</name>
    <dbReference type="NCBI Taxonomy" id="256318"/>
    <lineage>
        <taxon>unclassified sequences</taxon>
        <taxon>metagenomes</taxon>
    </lineage>
</organism>
<reference evidence="2" key="1">
    <citation type="submission" date="2015-08" db="EMBL/GenBank/DDBJ databases">
        <authorList>
            <person name="Babu N.S."/>
            <person name="Beckwith C.J."/>
            <person name="Beseler K.G."/>
            <person name="Brison A."/>
            <person name="Carone J.V."/>
            <person name="Caskin T.P."/>
            <person name="Diamond M."/>
            <person name="Durham M.E."/>
            <person name="Foxe J.M."/>
            <person name="Go M."/>
            <person name="Henderson B.A."/>
            <person name="Jones I.B."/>
            <person name="McGettigan J.A."/>
            <person name="Micheletti S.J."/>
            <person name="Nasrallah M.E."/>
            <person name="Ortiz D."/>
            <person name="Piller C.R."/>
            <person name="Privatt S.R."/>
            <person name="Schneider S.L."/>
            <person name="Sharp S."/>
            <person name="Smith T.C."/>
            <person name="Stanton J.D."/>
            <person name="Ullery H.E."/>
            <person name="Wilson R.J."/>
            <person name="Serrano M.G."/>
            <person name="Buck G."/>
            <person name="Lee V."/>
            <person name="Wang Y."/>
            <person name="Carvalho R."/>
            <person name="Voegtly L."/>
            <person name="Shi R."/>
            <person name="Duckworth R."/>
            <person name="Johnson A."/>
            <person name="Loviza R."/>
            <person name="Walstead R."/>
            <person name="Shah Z."/>
            <person name="Kiflezghi M."/>
            <person name="Wade K."/>
            <person name="Ball S.L."/>
            <person name="Bradley K.W."/>
            <person name="Asai D.J."/>
            <person name="Bowman C.A."/>
            <person name="Russell D.A."/>
            <person name="Pope W.H."/>
            <person name="Jacobs-Sera D."/>
            <person name="Hendrix R.W."/>
            <person name="Hatfull G.F."/>
        </authorList>
    </citation>
    <scope>NUCLEOTIDE SEQUENCE</scope>
</reference>
<sequence>MSTTTMARLTSTPLIPGPAVGRHPAVDRLARACGCGQALDACHTAHCPRCGVRLAAPHRTAGAR</sequence>
<evidence type="ECO:0000256" key="1">
    <source>
        <dbReference type="SAM" id="MobiDB-lite"/>
    </source>
</evidence>
<evidence type="ECO:0000313" key="2">
    <source>
        <dbReference type="EMBL" id="CUR59417.1"/>
    </source>
</evidence>
<feature type="compositionally biased region" description="Polar residues" evidence="1">
    <location>
        <begin position="1"/>
        <end position="13"/>
    </location>
</feature>
<gene>
    <name evidence="2" type="ORF">NOCA1170227</name>
</gene>